<dbReference type="RefSeq" id="XP_024723772.1">
    <property type="nucleotide sequence ID" value="XM_024864185.1"/>
</dbReference>
<dbReference type="GeneID" id="36572266"/>
<organism evidence="2 3">
    <name type="scientific">Amorphotheca resinae ATCC 22711</name>
    <dbReference type="NCBI Taxonomy" id="857342"/>
    <lineage>
        <taxon>Eukaryota</taxon>
        <taxon>Fungi</taxon>
        <taxon>Dikarya</taxon>
        <taxon>Ascomycota</taxon>
        <taxon>Pezizomycotina</taxon>
        <taxon>Leotiomycetes</taxon>
        <taxon>Helotiales</taxon>
        <taxon>Amorphothecaceae</taxon>
        <taxon>Amorphotheca</taxon>
    </lineage>
</organism>
<proteinExistence type="predicted"/>
<evidence type="ECO:0000313" key="2">
    <source>
        <dbReference type="EMBL" id="PSS25173.1"/>
    </source>
</evidence>
<protein>
    <submittedName>
        <fullName evidence="2">Uncharacterized protein</fullName>
    </submittedName>
</protein>
<sequence>MSTVLCPRSAHHYCSLPTVCPLFSARISTPFWADGTPPASATYSHGPNCQRVPGKAKIQHTSSSMSNSFSGFFARRRRRPIRARESCTFLPISLPVASSRWGPGGEAHRALAGSSPGPLTSAGFLPPRPARPFARTERVDSCGPFCPSLPHPTHHRPTPYTVPCTCDSAVQNTIVDCNRAM</sequence>
<keyword evidence="3" id="KW-1185">Reference proteome</keyword>
<dbReference type="InParanoid" id="A0A2T3BA23"/>
<feature type="region of interest" description="Disordered" evidence="1">
    <location>
        <begin position="103"/>
        <end position="130"/>
    </location>
</feature>
<evidence type="ECO:0000256" key="1">
    <source>
        <dbReference type="SAM" id="MobiDB-lite"/>
    </source>
</evidence>
<evidence type="ECO:0000313" key="3">
    <source>
        <dbReference type="Proteomes" id="UP000241818"/>
    </source>
</evidence>
<dbReference type="EMBL" id="KZ679007">
    <property type="protein sequence ID" value="PSS25173.1"/>
    <property type="molecule type" value="Genomic_DNA"/>
</dbReference>
<name>A0A2T3BA23_AMORE</name>
<reference evidence="2 3" key="1">
    <citation type="journal article" date="2018" name="New Phytol.">
        <title>Comparative genomics and transcriptomics depict ericoid mycorrhizal fungi as versatile saprotrophs and plant mutualists.</title>
        <authorList>
            <person name="Martino E."/>
            <person name="Morin E."/>
            <person name="Grelet G.A."/>
            <person name="Kuo A."/>
            <person name="Kohler A."/>
            <person name="Daghino S."/>
            <person name="Barry K.W."/>
            <person name="Cichocki N."/>
            <person name="Clum A."/>
            <person name="Dockter R.B."/>
            <person name="Hainaut M."/>
            <person name="Kuo R.C."/>
            <person name="LaButti K."/>
            <person name="Lindahl B.D."/>
            <person name="Lindquist E.A."/>
            <person name="Lipzen A."/>
            <person name="Khouja H.R."/>
            <person name="Magnuson J."/>
            <person name="Murat C."/>
            <person name="Ohm R.A."/>
            <person name="Singer S.W."/>
            <person name="Spatafora J.W."/>
            <person name="Wang M."/>
            <person name="Veneault-Fourrey C."/>
            <person name="Henrissat B."/>
            <person name="Grigoriev I.V."/>
            <person name="Martin F.M."/>
            <person name="Perotto S."/>
        </authorList>
    </citation>
    <scope>NUCLEOTIDE SEQUENCE [LARGE SCALE GENOMIC DNA]</scope>
    <source>
        <strain evidence="2 3">ATCC 22711</strain>
    </source>
</reference>
<dbReference type="AlphaFoldDB" id="A0A2T3BA23"/>
<dbReference type="Proteomes" id="UP000241818">
    <property type="component" value="Unassembled WGS sequence"/>
</dbReference>
<gene>
    <name evidence="2" type="ORF">M430DRAFT_199153</name>
</gene>
<accession>A0A2T3BA23</accession>